<dbReference type="AlphaFoldDB" id="A0A5K1VB57"/>
<dbReference type="VEuPathDB" id="AmoebaDB:KM1_127760"/>
<comment type="caution">
    <text evidence="3">The sequence shown here is derived from an EMBL/GenBank/DDBJ whole genome shotgun (WGS) entry which is preliminary data.</text>
</comment>
<dbReference type="VEuPathDB" id="AmoebaDB:EHI8A_070150"/>
<proteinExistence type="predicted"/>
<evidence type="ECO:0000259" key="2">
    <source>
        <dbReference type="PROSITE" id="PS50006"/>
    </source>
</evidence>
<dbReference type="VEuPathDB" id="AmoebaDB:EHI7A_144550"/>
<dbReference type="VEuPathDB" id="AmoebaDB:EHI_164340"/>
<dbReference type="OMA" id="ISHKHAT"/>
<feature type="region of interest" description="Disordered" evidence="1">
    <location>
        <begin position="99"/>
        <end position="124"/>
    </location>
</feature>
<feature type="domain" description="FHA" evidence="2">
    <location>
        <begin position="156"/>
        <end position="215"/>
    </location>
</feature>
<sequence>MNQLDKETLERIQKTIGDGMSSIIREYTIWLRMNELNIESDKLKKQIQTNHFTTMLKAELIERYRASNTIRVKLKPLEVSFQEETKEVRLPPIMLQEKQNKSNGIKKKPKRSINGNEVEEKKATRRKKNVKARLICESDEDKIADLDSKSIVNSRYCLGRAKIKTGDDHFIYLNKFTENRSISHVHGYISYNKDIGLFVFMNAGRNGSIVNGKTLFNNDQEILTNNSIIEMGGFKVRIIYLTC</sequence>
<evidence type="ECO:0000256" key="1">
    <source>
        <dbReference type="SAM" id="MobiDB-lite"/>
    </source>
</evidence>
<evidence type="ECO:0000313" key="3">
    <source>
        <dbReference type="EMBL" id="GAT95177.1"/>
    </source>
</evidence>
<gene>
    <name evidence="3" type="ORF">CL6EHI_164340</name>
</gene>
<dbReference type="VEuPathDB" id="AmoebaDB:EHI5A_097910"/>
<name>A0A5K1VB57_ENTHI</name>
<dbReference type="InterPro" id="IPR008984">
    <property type="entry name" value="SMAD_FHA_dom_sf"/>
</dbReference>
<dbReference type="EMBL" id="BDEQ01000001">
    <property type="protein sequence ID" value="GAT95177.1"/>
    <property type="molecule type" value="Genomic_DNA"/>
</dbReference>
<accession>A0A5K1VB57</accession>
<dbReference type="Pfam" id="PF00498">
    <property type="entry name" value="FHA"/>
    <property type="match status" value="1"/>
</dbReference>
<organism evidence="3 4">
    <name type="scientific">Entamoeba histolytica</name>
    <dbReference type="NCBI Taxonomy" id="5759"/>
    <lineage>
        <taxon>Eukaryota</taxon>
        <taxon>Amoebozoa</taxon>
        <taxon>Evosea</taxon>
        <taxon>Archamoebae</taxon>
        <taxon>Mastigamoebida</taxon>
        <taxon>Entamoebidae</taxon>
        <taxon>Entamoeba</taxon>
    </lineage>
</organism>
<reference evidence="3 4" key="1">
    <citation type="submission" date="2016-05" db="EMBL/GenBank/DDBJ databases">
        <title>First whole genome sequencing of Entamoeba histolytica HM1:IMSS-clone-6.</title>
        <authorList>
            <person name="Mukherjee Avik.K."/>
            <person name="Izumyama S."/>
            <person name="Nakada-Tsukui K."/>
            <person name="Nozaki T."/>
        </authorList>
    </citation>
    <scope>NUCLEOTIDE SEQUENCE [LARGE SCALE GENOMIC DNA]</scope>
    <source>
        <strain evidence="3 4">HM1:IMSS clone 6</strain>
    </source>
</reference>
<dbReference type="Gene3D" id="2.60.200.20">
    <property type="match status" value="1"/>
</dbReference>
<evidence type="ECO:0000313" key="4">
    <source>
        <dbReference type="Proteomes" id="UP000078387"/>
    </source>
</evidence>
<protein>
    <recommendedName>
        <fullName evidence="2">FHA domain-containing protein</fullName>
    </recommendedName>
</protein>
<dbReference type="PROSITE" id="PS50006">
    <property type="entry name" value="FHA_DOMAIN"/>
    <property type="match status" value="1"/>
</dbReference>
<dbReference type="SUPFAM" id="SSF49879">
    <property type="entry name" value="SMAD/FHA domain"/>
    <property type="match status" value="1"/>
</dbReference>
<dbReference type="Proteomes" id="UP000078387">
    <property type="component" value="Unassembled WGS sequence"/>
</dbReference>
<dbReference type="InterPro" id="IPR000253">
    <property type="entry name" value="FHA_dom"/>
</dbReference>